<dbReference type="RefSeq" id="WP_109322452.1">
    <property type="nucleotide sequence ID" value="NZ_CP029346.1"/>
</dbReference>
<evidence type="ECO:0000313" key="2">
    <source>
        <dbReference type="Proteomes" id="UP000245468"/>
    </source>
</evidence>
<dbReference type="OrthoDB" id="654178at2"/>
<protein>
    <submittedName>
        <fullName evidence="1">Uncharacterized protein</fullName>
    </submittedName>
</protein>
<gene>
    <name evidence="1" type="ORF">HME7025_00849</name>
</gene>
<dbReference type="KEGG" id="psez:HME7025_00849"/>
<name>A0A2S2DTU1_9BACT</name>
<accession>A0A2S2DTU1</accession>
<dbReference type="Pfam" id="PF19573">
    <property type="entry name" value="DUF6089"/>
    <property type="match status" value="1"/>
</dbReference>
<reference evidence="2" key="1">
    <citation type="submission" date="2018-05" db="EMBL/GenBank/DDBJ databases">
        <title>Pseudarcicella sp. HME7025 Genome sequencing and assembly.</title>
        <authorList>
            <person name="Kim H."/>
            <person name="Kang H."/>
            <person name="Joh K."/>
        </authorList>
    </citation>
    <scope>NUCLEOTIDE SEQUENCE [LARGE SCALE GENOMIC DNA]</scope>
    <source>
        <strain evidence="2">HME7025</strain>
    </source>
</reference>
<proteinExistence type="predicted"/>
<dbReference type="InterPro" id="IPR045743">
    <property type="entry name" value="DUF6089"/>
</dbReference>
<organism evidence="1 2">
    <name type="scientific">Aquirufa nivalisilvae</name>
    <dbReference type="NCBI Taxonomy" id="2516557"/>
    <lineage>
        <taxon>Bacteria</taxon>
        <taxon>Pseudomonadati</taxon>
        <taxon>Bacteroidota</taxon>
        <taxon>Cytophagia</taxon>
        <taxon>Cytophagales</taxon>
        <taxon>Flectobacillaceae</taxon>
        <taxon>Aquirufa</taxon>
    </lineage>
</organism>
<dbReference type="SUPFAM" id="SSF56925">
    <property type="entry name" value="OMPA-like"/>
    <property type="match status" value="1"/>
</dbReference>
<keyword evidence="2" id="KW-1185">Reference proteome</keyword>
<evidence type="ECO:0000313" key="1">
    <source>
        <dbReference type="EMBL" id="AWL08719.1"/>
    </source>
</evidence>
<dbReference type="EMBL" id="CP029346">
    <property type="protein sequence ID" value="AWL08719.1"/>
    <property type="molecule type" value="Genomic_DNA"/>
</dbReference>
<dbReference type="Proteomes" id="UP000245468">
    <property type="component" value="Chromosome"/>
</dbReference>
<sequence>MSSTTTIIPTNLVKASLLCLLVIFLAKSTDLQAQRWTWGAGFGATVYKGELADWGYRPSAAELKETLPAIHLFVSYQERHAFTYRFQMMLSRIQGNIANRPSTLFPVGTPPTVITPNGKVVDASIFATSITEFSGIVDYNFLDYEVDPRHVNWTPYFFGGLGAVFASPDKIDAFLTPAIPYGIGVKFQINKNWGIRGEIGSRKVFSDKLDQVASYDGNMDSFTLNGGDQYLHLGFSVTYTIQSIFCPKVY</sequence>
<dbReference type="InterPro" id="IPR011250">
    <property type="entry name" value="OMP/PagP_B-barrel"/>
</dbReference>
<dbReference type="Gene3D" id="2.40.160.20">
    <property type="match status" value="1"/>
</dbReference>
<dbReference type="AlphaFoldDB" id="A0A2S2DTU1"/>